<comment type="pathway">
    <text evidence="7">Protein modification; lipoprotein biosynthesis (diacylglyceryl transfer).</text>
</comment>
<dbReference type="PANTHER" id="PTHR30589">
    <property type="entry name" value="PROLIPOPROTEIN DIACYLGLYCERYL TRANSFERASE"/>
    <property type="match status" value="1"/>
</dbReference>
<dbReference type="PATRIC" id="fig|229920.5.peg.1834"/>
<feature type="transmembrane region" description="Helical" evidence="7">
    <location>
        <begin position="43"/>
        <end position="62"/>
    </location>
</feature>
<reference evidence="9 10" key="1">
    <citation type="submission" date="2015-07" db="EMBL/GenBank/DDBJ databases">
        <title>Genome sequence of Leptolinea tardivitalis DSM 16556.</title>
        <authorList>
            <person name="Hemp J."/>
            <person name="Ward L.M."/>
            <person name="Pace L.A."/>
            <person name="Fischer W.W."/>
        </authorList>
    </citation>
    <scope>NUCLEOTIDE SEQUENCE [LARGE SCALE GENOMIC DNA]</scope>
    <source>
        <strain evidence="9 10">YMTK-2</strain>
    </source>
</reference>
<feature type="transmembrane region" description="Helical" evidence="7">
    <location>
        <begin position="90"/>
        <end position="113"/>
    </location>
</feature>
<dbReference type="RefSeq" id="WP_062420304.1">
    <property type="nucleotide sequence ID" value="NZ_BBYA01000001.1"/>
</dbReference>
<dbReference type="GO" id="GO:0008961">
    <property type="term" value="F:phosphatidylglycerol-prolipoprotein diacylglyceryl transferase activity"/>
    <property type="evidence" value="ECO:0007669"/>
    <property type="project" value="UniProtKB-UniRule"/>
</dbReference>
<comment type="caution">
    <text evidence="9">The sequence shown here is derived from an EMBL/GenBank/DDBJ whole genome shotgun (WGS) entry which is preliminary data.</text>
</comment>
<feature type="region of interest" description="Disordered" evidence="8">
    <location>
        <begin position="268"/>
        <end position="292"/>
    </location>
</feature>
<feature type="transmembrane region" description="Helical" evidence="7">
    <location>
        <begin position="120"/>
        <end position="138"/>
    </location>
</feature>
<accession>A0A0P6XAQ5</accession>
<keyword evidence="6 7" id="KW-0472">Membrane</keyword>
<name>A0A0P6XAQ5_9CHLR</name>
<keyword evidence="2 7" id="KW-1003">Cell membrane</keyword>
<dbReference type="PROSITE" id="PS01311">
    <property type="entry name" value="LGT"/>
    <property type="match status" value="1"/>
</dbReference>
<keyword evidence="10" id="KW-1185">Reference proteome</keyword>
<keyword evidence="3 7" id="KW-0808">Transferase</keyword>
<sequence>MPQGFAIGPLYVHYYGVIIMLGALLAAWLATRLAVKYGQNPDVIWDALPWILIAGIVGARLWHVLTPPASMQARGWGSNYYFTHPLDALAIWNGGLGIPGAVIGGALALYIYCRKTKINFGIMTDMIAPGLALGQAIGRWGNFINQELYGAPSNLPWAITIDPAYRLPAYQDVATYHPLFLYESIWNLLNMGLLLWMGKKFARILRPGDIFLTYLIVYPVGRFLLEFLRLDPSPVAGLNINQTLMGLTALGASIVLLVRLRNRPLSVDEEETEAEESGNAEAVQIESDSEKE</sequence>
<proteinExistence type="inferred from homology"/>
<dbReference type="PANTHER" id="PTHR30589:SF0">
    <property type="entry name" value="PHOSPHATIDYLGLYCEROL--PROLIPOPROTEIN DIACYLGLYCERYL TRANSFERASE"/>
    <property type="match status" value="1"/>
</dbReference>
<dbReference type="NCBIfam" id="TIGR00544">
    <property type="entry name" value="lgt"/>
    <property type="match status" value="1"/>
</dbReference>
<dbReference type="HAMAP" id="MF_01147">
    <property type="entry name" value="Lgt"/>
    <property type="match status" value="1"/>
</dbReference>
<feature type="transmembrane region" description="Helical" evidence="7">
    <location>
        <begin position="210"/>
        <end position="228"/>
    </location>
</feature>
<comment type="subcellular location">
    <subcellularLocation>
        <location evidence="7">Cell membrane</location>
        <topology evidence="7">Multi-pass membrane protein</topology>
    </subcellularLocation>
</comment>
<evidence type="ECO:0000313" key="10">
    <source>
        <dbReference type="Proteomes" id="UP000050430"/>
    </source>
</evidence>
<keyword evidence="5 7" id="KW-1133">Transmembrane helix</keyword>
<evidence type="ECO:0000256" key="5">
    <source>
        <dbReference type="ARBA" id="ARBA00022989"/>
    </source>
</evidence>
<dbReference type="UniPathway" id="UPA00664"/>
<gene>
    <name evidence="7" type="primary">lgt</name>
    <name evidence="9" type="ORF">ADM99_09625</name>
</gene>
<dbReference type="Proteomes" id="UP000050430">
    <property type="component" value="Unassembled WGS sequence"/>
</dbReference>
<comment type="catalytic activity">
    <reaction evidence="7">
        <text>L-cysteinyl-[prolipoprotein] + a 1,2-diacyl-sn-glycero-3-phospho-(1'-sn-glycerol) = an S-1,2-diacyl-sn-glyceryl-L-cysteinyl-[prolipoprotein] + sn-glycerol 1-phosphate + H(+)</text>
        <dbReference type="Rhea" id="RHEA:56712"/>
        <dbReference type="Rhea" id="RHEA-COMP:14679"/>
        <dbReference type="Rhea" id="RHEA-COMP:14680"/>
        <dbReference type="ChEBI" id="CHEBI:15378"/>
        <dbReference type="ChEBI" id="CHEBI:29950"/>
        <dbReference type="ChEBI" id="CHEBI:57685"/>
        <dbReference type="ChEBI" id="CHEBI:64716"/>
        <dbReference type="ChEBI" id="CHEBI:140658"/>
        <dbReference type="EC" id="2.5.1.145"/>
    </reaction>
</comment>
<evidence type="ECO:0000313" key="9">
    <source>
        <dbReference type="EMBL" id="KPL71708.1"/>
    </source>
</evidence>
<evidence type="ECO:0000256" key="4">
    <source>
        <dbReference type="ARBA" id="ARBA00022692"/>
    </source>
</evidence>
<evidence type="ECO:0000256" key="1">
    <source>
        <dbReference type="ARBA" id="ARBA00007150"/>
    </source>
</evidence>
<feature type="transmembrane region" description="Helical" evidence="7">
    <location>
        <begin position="179"/>
        <end position="198"/>
    </location>
</feature>
<comment type="function">
    <text evidence="7">Catalyzes the transfer of the diacylglyceryl group from phosphatidylglycerol to the sulfhydryl group of the N-terminal cysteine of a prolipoprotein, the first step in the formation of mature lipoproteins.</text>
</comment>
<evidence type="ECO:0000256" key="3">
    <source>
        <dbReference type="ARBA" id="ARBA00022679"/>
    </source>
</evidence>
<dbReference type="InterPro" id="IPR001640">
    <property type="entry name" value="Lgt"/>
</dbReference>
<evidence type="ECO:0000256" key="6">
    <source>
        <dbReference type="ARBA" id="ARBA00023136"/>
    </source>
</evidence>
<dbReference type="AlphaFoldDB" id="A0A0P6XAQ5"/>
<dbReference type="GO" id="GO:0042158">
    <property type="term" value="P:lipoprotein biosynthetic process"/>
    <property type="evidence" value="ECO:0007669"/>
    <property type="project" value="UniProtKB-UniRule"/>
</dbReference>
<dbReference type="EMBL" id="LGCK01000010">
    <property type="protein sequence ID" value="KPL71708.1"/>
    <property type="molecule type" value="Genomic_DNA"/>
</dbReference>
<evidence type="ECO:0000256" key="2">
    <source>
        <dbReference type="ARBA" id="ARBA00022475"/>
    </source>
</evidence>
<dbReference type="OrthoDB" id="871140at2"/>
<protein>
    <recommendedName>
        <fullName evidence="7">Phosphatidylglycerol--prolipoprotein diacylglyceryl transferase</fullName>
        <ecNumber evidence="7">2.5.1.145</ecNumber>
    </recommendedName>
</protein>
<dbReference type="GO" id="GO:0005886">
    <property type="term" value="C:plasma membrane"/>
    <property type="evidence" value="ECO:0007669"/>
    <property type="project" value="UniProtKB-SubCell"/>
</dbReference>
<feature type="binding site" evidence="7">
    <location>
        <position position="139"/>
    </location>
    <ligand>
        <name>a 1,2-diacyl-sn-glycero-3-phospho-(1'-sn-glycerol)</name>
        <dbReference type="ChEBI" id="CHEBI:64716"/>
    </ligand>
</feature>
<evidence type="ECO:0000256" key="7">
    <source>
        <dbReference type="HAMAP-Rule" id="MF_01147"/>
    </source>
</evidence>
<feature type="compositionally biased region" description="Acidic residues" evidence="8">
    <location>
        <begin position="268"/>
        <end position="278"/>
    </location>
</feature>
<dbReference type="EC" id="2.5.1.145" evidence="7"/>
<feature type="transmembrane region" description="Helical" evidence="7">
    <location>
        <begin position="240"/>
        <end position="258"/>
    </location>
</feature>
<dbReference type="Pfam" id="PF01790">
    <property type="entry name" value="LGT"/>
    <property type="match status" value="1"/>
</dbReference>
<dbReference type="STRING" id="229920.ADM99_09625"/>
<comment type="similarity">
    <text evidence="1 7">Belongs to the Lgt family.</text>
</comment>
<evidence type="ECO:0000256" key="8">
    <source>
        <dbReference type="SAM" id="MobiDB-lite"/>
    </source>
</evidence>
<feature type="transmembrane region" description="Helical" evidence="7">
    <location>
        <begin position="12"/>
        <end position="31"/>
    </location>
</feature>
<keyword evidence="4 7" id="KW-0812">Transmembrane</keyword>
<organism evidence="9 10">
    <name type="scientific">Leptolinea tardivitalis</name>
    <dbReference type="NCBI Taxonomy" id="229920"/>
    <lineage>
        <taxon>Bacteria</taxon>
        <taxon>Bacillati</taxon>
        <taxon>Chloroflexota</taxon>
        <taxon>Anaerolineae</taxon>
        <taxon>Anaerolineales</taxon>
        <taxon>Anaerolineaceae</taxon>
        <taxon>Leptolinea</taxon>
    </lineage>
</organism>